<proteinExistence type="predicted"/>
<feature type="compositionally biased region" description="Polar residues" evidence="1">
    <location>
        <begin position="927"/>
        <end position="943"/>
    </location>
</feature>
<feature type="compositionally biased region" description="Low complexity" evidence="1">
    <location>
        <begin position="117"/>
        <end position="140"/>
    </location>
</feature>
<dbReference type="EMBL" id="MCGR01000027">
    <property type="protein sequence ID" value="ORY79331.1"/>
    <property type="molecule type" value="Genomic_DNA"/>
</dbReference>
<feature type="compositionally biased region" description="Polar residues" evidence="1">
    <location>
        <begin position="169"/>
        <end position="180"/>
    </location>
</feature>
<keyword evidence="3" id="KW-1185">Reference proteome</keyword>
<feature type="compositionally biased region" description="Basic and acidic residues" evidence="1">
    <location>
        <begin position="261"/>
        <end position="271"/>
    </location>
</feature>
<feature type="compositionally biased region" description="Polar residues" evidence="1">
    <location>
        <begin position="575"/>
        <end position="591"/>
    </location>
</feature>
<feature type="compositionally biased region" description="Low complexity" evidence="1">
    <location>
        <begin position="1009"/>
        <end position="1039"/>
    </location>
</feature>
<evidence type="ECO:0000313" key="3">
    <source>
        <dbReference type="Proteomes" id="UP000193467"/>
    </source>
</evidence>
<dbReference type="STRING" id="106004.A0A1Y2F614"/>
<feature type="compositionally biased region" description="Polar residues" evidence="1">
    <location>
        <begin position="89"/>
        <end position="115"/>
    </location>
</feature>
<feature type="compositionally biased region" description="Low complexity" evidence="1">
    <location>
        <begin position="1120"/>
        <end position="1143"/>
    </location>
</feature>
<feature type="region of interest" description="Disordered" evidence="1">
    <location>
        <begin position="861"/>
        <end position="1143"/>
    </location>
</feature>
<reference evidence="2 3" key="1">
    <citation type="submission" date="2016-07" db="EMBL/GenBank/DDBJ databases">
        <title>Pervasive Adenine N6-methylation of Active Genes in Fungi.</title>
        <authorList>
            <consortium name="DOE Joint Genome Institute"/>
            <person name="Mondo S.J."/>
            <person name="Dannebaum R.O."/>
            <person name="Kuo R.C."/>
            <person name="Labutti K."/>
            <person name="Haridas S."/>
            <person name="Kuo A."/>
            <person name="Salamov A."/>
            <person name="Ahrendt S.R."/>
            <person name="Lipzen A."/>
            <person name="Sullivan W."/>
            <person name="Andreopoulos W.B."/>
            <person name="Clum A."/>
            <person name="Lindquist E."/>
            <person name="Daum C."/>
            <person name="Ramamoorthy G.K."/>
            <person name="Gryganskyi A."/>
            <person name="Culley D."/>
            <person name="Magnuson J.K."/>
            <person name="James T.Y."/>
            <person name="O'Malley M.A."/>
            <person name="Stajich J.E."/>
            <person name="Spatafora J.W."/>
            <person name="Visel A."/>
            <person name="Grigoriev I.V."/>
        </authorList>
    </citation>
    <scope>NUCLEOTIDE SEQUENCE [LARGE SCALE GENOMIC DNA]</scope>
    <source>
        <strain evidence="2 3">62-1032</strain>
    </source>
</reference>
<feature type="compositionally biased region" description="Basic and acidic residues" evidence="1">
    <location>
        <begin position="476"/>
        <end position="494"/>
    </location>
</feature>
<comment type="caution">
    <text evidence="2">The sequence shown here is derived from an EMBL/GenBank/DDBJ whole genome shotgun (WGS) entry which is preliminary data.</text>
</comment>
<feature type="compositionally biased region" description="Low complexity" evidence="1">
    <location>
        <begin position="784"/>
        <end position="793"/>
    </location>
</feature>
<dbReference type="AlphaFoldDB" id="A0A1Y2F614"/>
<feature type="compositionally biased region" description="Low complexity" evidence="1">
    <location>
        <begin position="693"/>
        <end position="710"/>
    </location>
</feature>
<name>A0A1Y2F614_9BASI</name>
<dbReference type="Proteomes" id="UP000193467">
    <property type="component" value="Unassembled WGS sequence"/>
</dbReference>
<feature type="compositionally biased region" description="Polar residues" evidence="1">
    <location>
        <begin position="352"/>
        <end position="361"/>
    </location>
</feature>
<feature type="compositionally biased region" description="Low complexity" evidence="1">
    <location>
        <begin position="945"/>
        <end position="962"/>
    </location>
</feature>
<feature type="compositionally biased region" description="Polar residues" evidence="1">
    <location>
        <begin position="1040"/>
        <end position="1051"/>
    </location>
</feature>
<dbReference type="InParanoid" id="A0A1Y2F614"/>
<feature type="compositionally biased region" description="Polar residues" evidence="1">
    <location>
        <begin position="1"/>
        <end position="16"/>
    </location>
</feature>
<gene>
    <name evidence="2" type="ORF">BCR35DRAFT_97550</name>
</gene>
<evidence type="ECO:0000313" key="2">
    <source>
        <dbReference type="EMBL" id="ORY79331.1"/>
    </source>
</evidence>
<feature type="region of interest" description="Disordered" evidence="1">
    <location>
        <begin position="84"/>
        <end position="672"/>
    </location>
</feature>
<evidence type="ECO:0000256" key="1">
    <source>
        <dbReference type="SAM" id="MobiDB-lite"/>
    </source>
</evidence>
<protein>
    <submittedName>
        <fullName evidence="2">Uncharacterized protein</fullName>
    </submittedName>
</protein>
<feature type="compositionally biased region" description="Acidic residues" evidence="1">
    <location>
        <begin position="337"/>
        <end position="348"/>
    </location>
</feature>
<feature type="region of interest" description="Disordered" evidence="1">
    <location>
        <begin position="684"/>
        <end position="756"/>
    </location>
</feature>
<feature type="compositionally biased region" description="Polar residues" evidence="1">
    <location>
        <begin position="374"/>
        <end position="385"/>
    </location>
</feature>
<feature type="region of interest" description="Disordered" evidence="1">
    <location>
        <begin position="784"/>
        <end position="817"/>
    </location>
</feature>
<feature type="compositionally biased region" description="Low complexity" evidence="1">
    <location>
        <begin position="397"/>
        <end position="418"/>
    </location>
</feature>
<accession>A0A1Y2F614</accession>
<feature type="compositionally biased region" description="Acidic residues" evidence="1">
    <location>
        <begin position="242"/>
        <end position="252"/>
    </location>
</feature>
<feature type="compositionally biased region" description="Polar residues" evidence="1">
    <location>
        <begin position="556"/>
        <end position="566"/>
    </location>
</feature>
<feature type="region of interest" description="Disordered" evidence="1">
    <location>
        <begin position="1"/>
        <end position="72"/>
    </location>
</feature>
<feature type="compositionally biased region" description="Polar residues" evidence="1">
    <location>
        <begin position="976"/>
        <end position="995"/>
    </location>
</feature>
<feature type="compositionally biased region" description="Low complexity" evidence="1">
    <location>
        <begin position="868"/>
        <end position="885"/>
    </location>
</feature>
<feature type="compositionally biased region" description="Low complexity" evidence="1">
    <location>
        <begin position="432"/>
        <end position="453"/>
    </location>
</feature>
<organism evidence="2 3">
    <name type="scientific">Leucosporidium creatinivorum</name>
    <dbReference type="NCBI Taxonomy" id="106004"/>
    <lineage>
        <taxon>Eukaryota</taxon>
        <taxon>Fungi</taxon>
        <taxon>Dikarya</taxon>
        <taxon>Basidiomycota</taxon>
        <taxon>Pucciniomycotina</taxon>
        <taxon>Microbotryomycetes</taxon>
        <taxon>Leucosporidiales</taxon>
        <taxon>Leucosporidium</taxon>
    </lineage>
</organism>
<feature type="compositionally biased region" description="Low complexity" evidence="1">
    <location>
        <begin position="519"/>
        <end position="547"/>
    </location>
</feature>
<sequence>MDSSSPRRQSTTASQHPSPRPSDSPRTTTTRGLAASGATRAASSDPSPSLGTSWATEDSLPSAKESTRASIGHALRVQIPSIAPPVVQRMSTHQASLPTTPKSASHPPQSRTAAPTASPRVPQSSNSSNSATSTSNSRSVADSLGSFSFPPTPPSLRATSPPRGIASPRLNSITPSSANSPRAYPQPTAGEEGDLFAASGSSAGGGGASGSLRKKPPPPLALRMDDQRTQKGKGMARGDSSDSSELDEDWQEEGYRVQQEPARRYGSRDVGEGSSRGGSQGYTAPLPPHGQVQRSDSKDEARDTLSSLFKFPSPQLGTSIPSSHLDFSTIDSHIEDLEADDEAGEDDTATTNLSFLSSSSDGTREYTGEVPRPQGSSSTSYSAPRQYTGLGLGLPFSMSAAANLSSLSPTLSPPSSSSIQQRTTSDDQGGFPRSPSGGERSRSTSGTSGPESPVTDRSKLIGLGELATPRWTSGVLERRWGTPYDEKRKASRDEDGLDASEQGHDPMPPIARKLSADSPSATRQPATRPAPRPVSSYEDSSSSRSASYAMHPSALFPSTASSQSKATPPKPTSLDDFTNEPTPFAQPNFSRQHQQQHPPQSPVYSLEAVSIPDDLSGLAEPPQETLRHSQLVEETPSAQQFESMALQKRRSMVGTSSAPNSAAGGSWTTTAPAPNVVGLGFDYDSQGAEAKGGDASAQAQRRASSGSMQATTHARRSSSGRAYSVDAGATAKLPTKTMAHRRQSASKSGFAHLPPSPAAPVATQALANTGVPIIPFTLPTTTTTAASTSTTAAQPPHTPGRTPDMARLSHHSHHSSPSIIAASILRQTRDPEGRDIDMDVAAAADEGTAEALRKLDGLSSPRLSKVFSSGPASTGSRSRTTSRSGDATTPPALLRRDSEEVKARRRTRSSTGASVSALAKDVEQAMMESTSAKPTPRPTSSHTHAPGGSPAPAQSPAFALASGSQMPRSPLVPSSEPHSSSTARASSRPGSSGNGNEVPFPSVSPFKRGSSSSASLAAGTSTSASGSHDSTSGTSISGSFVATTAAKSSSLKNRRGSVGSDVSSIMGSGEGAASKSERSFATSLPCRPSRRIGRPIALRPPAPQLPAHKTPLASTPTIVALPSRAATPRAPSSALAPPTWSRR</sequence>
<feature type="compositionally biased region" description="Polar residues" evidence="1">
    <location>
        <begin position="315"/>
        <end position="331"/>
    </location>
</feature>
<feature type="compositionally biased region" description="Polar residues" evidence="1">
    <location>
        <begin position="41"/>
        <end position="56"/>
    </location>
</feature>